<dbReference type="PANTHER" id="PTHR48005:SF70">
    <property type="entry name" value="MDIS1-INTERACTING RECEPTOR LIKE KINASE 2-LIKE"/>
    <property type="match status" value="1"/>
</dbReference>
<dbReference type="InterPro" id="IPR011009">
    <property type="entry name" value="Kinase-like_dom_sf"/>
</dbReference>
<dbReference type="Pfam" id="PF00069">
    <property type="entry name" value="Pkinase"/>
    <property type="match status" value="1"/>
</dbReference>
<keyword evidence="7 19" id="KW-0812">Transmembrane</keyword>
<dbReference type="Proteomes" id="UP001374535">
    <property type="component" value="Chromosome 6"/>
</dbReference>
<dbReference type="EC" id="2.7.11.1" evidence="2"/>
<evidence type="ECO:0000313" key="21">
    <source>
        <dbReference type="EMBL" id="WVZ06854.1"/>
    </source>
</evidence>
<evidence type="ECO:0000256" key="14">
    <source>
        <dbReference type="ARBA" id="ARBA00023136"/>
    </source>
</evidence>
<comment type="catalytic activity">
    <reaction evidence="17">
        <text>L-threonyl-[protein] + ATP = O-phospho-L-threonyl-[protein] + ADP + H(+)</text>
        <dbReference type="Rhea" id="RHEA:46608"/>
        <dbReference type="Rhea" id="RHEA-COMP:11060"/>
        <dbReference type="Rhea" id="RHEA-COMP:11605"/>
        <dbReference type="ChEBI" id="CHEBI:15378"/>
        <dbReference type="ChEBI" id="CHEBI:30013"/>
        <dbReference type="ChEBI" id="CHEBI:30616"/>
        <dbReference type="ChEBI" id="CHEBI:61977"/>
        <dbReference type="ChEBI" id="CHEBI:456216"/>
        <dbReference type="EC" id="2.7.11.1"/>
    </reaction>
</comment>
<keyword evidence="13 19" id="KW-1133">Transmembrane helix</keyword>
<evidence type="ECO:0000256" key="6">
    <source>
        <dbReference type="ARBA" id="ARBA00022679"/>
    </source>
</evidence>
<keyword evidence="8" id="KW-0732">Signal</keyword>
<organism evidence="21 22">
    <name type="scientific">Vigna mungo</name>
    <name type="common">Black gram</name>
    <name type="synonym">Phaseolus mungo</name>
    <dbReference type="NCBI Taxonomy" id="3915"/>
    <lineage>
        <taxon>Eukaryota</taxon>
        <taxon>Viridiplantae</taxon>
        <taxon>Streptophyta</taxon>
        <taxon>Embryophyta</taxon>
        <taxon>Tracheophyta</taxon>
        <taxon>Spermatophyta</taxon>
        <taxon>Magnoliopsida</taxon>
        <taxon>eudicotyledons</taxon>
        <taxon>Gunneridae</taxon>
        <taxon>Pentapetalae</taxon>
        <taxon>rosids</taxon>
        <taxon>fabids</taxon>
        <taxon>Fabales</taxon>
        <taxon>Fabaceae</taxon>
        <taxon>Papilionoideae</taxon>
        <taxon>50 kb inversion clade</taxon>
        <taxon>NPAAA clade</taxon>
        <taxon>indigoferoid/millettioid clade</taxon>
        <taxon>Phaseoleae</taxon>
        <taxon>Vigna</taxon>
    </lineage>
</organism>
<keyword evidence="3" id="KW-0723">Serine/threonine-protein kinase</keyword>
<dbReference type="InterPro" id="IPR008266">
    <property type="entry name" value="Tyr_kinase_AS"/>
</dbReference>
<dbReference type="PANTHER" id="PTHR48005">
    <property type="entry name" value="LEUCINE RICH REPEAT KINASE 2"/>
    <property type="match status" value="1"/>
</dbReference>
<reference evidence="21 22" key="1">
    <citation type="journal article" date="2023" name="Life. Sci Alliance">
        <title>Evolutionary insights into 3D genome organization and epigenetic landscape of Vigna mungo.</title>
        <authorList>
            <person name="Junaid A."/>
            <person name="Singh B."/>
            <person name="Bhatia S."/>
        </authorList>
    </citation>
    <scope>NUCLEOTIDE SEQUENCE [LARGE SCALE GENOMIC DNA]</scope>
    <source>
        <strain evidence="21">Urdbean</strain>
    </source>
</reference>
<evidence type="ECO:0000256" key="7">
    <source>
        <dbReference type="ARBA" id="ARBA00022692"/>
    </source>
</evidence>
<evidence type="ECO:0000256" key="1">
    <source>
        <dbReference type="ARBA" id="ARBA00004479"/>
    </source>
</evidence>
<dbReference type="GO" id="GO:0016020">
    <property type="term" value="C:membrane"/>
    <property type="evidence" value="ECO:0007669"/>
    <property type="project" value="UniProtKB-SubCell"/>
</dbReference>
<evidence type="ECO:0000256" key="4">
    <source>
        <dbReference type="ARBA" id="ARBA00022553"/>
    </source>
</evidence>
<evidence type="ECO:0000256" key="17">
    <source>
        <dbReference type="ARBA" id="ARBA00047899"/>
    </source>
</evidence>
<keyword evidence="15" id="KW-0675">Receptor</keyword>
<dbReference type="FunFam" id="3.30.200.20:FF:000309">
    <property type="entry name" value="Leucine-rich repeat receptor protein kinase MSP1"/>
    <property type="match status" value="1"/>
</dbReference>
<dbReference type="Gene3D" id="3.30.200.20">
    <property type="entry name" value="Phosphorylase Kinase, domain 1"/>
    <property type="match status" value="1"/>
</dbReference>
<dbReference type="AlphaFoldDB" id="A0AAQ3NBF7"/>
<evidence type="ECO:0000256" key="18">
    <source>
        <dbReference type="ARBA" id="ARBA00048679"/>
    </source>
</evidence>
<evidence type="ECO:0000256" key="10">
    <source>
        <dbReference type="ARBA" id="ARBA00022741"/>
    </source>
</evidence>
<evidence type="ECO:0000259" key="20">
    <source>
        <dbReference type="PROSITE" id="PS50011"/>
    </source>
</evidence>
<keyword evidence="11" id="KW-0418">Kinase</keyword>
<keyword evidence="10" id="KW-0547">Nucleotide-binding</keyword>
<comment type="catalytic activity">
    <reaction evidence="18">
        <text>L-seryl-[protein] + ATP = O-phospho-L-seryl-[protein] + ADP + H(+)</text>
        <dbReference type="Rhea" id="RHEA:17989"/>
        <dbReference type="Rhea" id="RHEA-COMP:9863"/>
        <dbReference type="Rhea" id="RHEA-COMP:11604"/>
        <dbReference type="ChEBI" id="CHEBI:15378"/>
        <dbReference type="ChEBI" id="CHEBI:29999"/>
        <dbReference type="ChEBI" id="CHEBI:30616"/>
        <dbReference type="ChEBI" id="CHEBI:83421"/>
        <dbReference type="ChEBI" id="CHEBI:456216"/>
        <dbReference type="EC" id="2.7.11.1"/>
    </reaction>
</comment>
<protein>
    <recommendedName>
        <fullName evidence="2">non-specific serine/threonine protein kinase</fullName>
        <ecNumber evidence="2">2.7.11.1</ecNumber>
    </recommendedName>
</protein>
<keyword evidence="6" id="KW-0808">Transferase</keyword>
<comment type="subcellular location">
    <subcellularLocation>
        <location evidence="1">Membrane</location>
        <topology evidence="1">Single-pass type I membrane protein</topology>
    </subcellularLocation>
</comment>
<evidence type="ECO:0000256" key="9">
    <source>
        <dbReference type="ARBA" id="ARBA00022737"/>
    </source>
</evidence>
<feature type="transmembrane region" description="Helical" evidence="19">
    <location>
        <begin position="63"/>
        <end position="88"/>
    </location>
</feature>
<dbReference type="PROSITE" id="PS50011">
    <property type="entry name" value="PROTEIN_KINASE_DOM"/>
    <property type="match status" value="1"/>
</dbReference>
<dbReference type="GO" id="GO:0004674">
    <property type="term" value="F:protein serine/threonine kinase activity"/>
    <property type="evidence" value="ECO:0007669"/>
    <property type="project" value="UniProtKB-KW"/>
</dbReference>
<dbReference type="GO" id="GO:0005524">
    <property type="term" value="F:ATP binding"/>
    <property type="evidence" value="ECO:0007669"/>
    <property type="project" value="UniProtKB-KW"/>
</dbReference>
<name>A0AAQ3NBF7_VIGMU</name>
<evidence type="ECO:0000256" key="19">
    <source>
        <dbReference type="SAM" id="Phobius"/>
    </source>
</evidence>
<evidence type="ECO:0000256" key="3">
    <source>
        <dbReference type="ARBA" id="ARBA00022527"/>
    </source>
</evidence>
<evidence type="ECO:0000256" key="12">
    <source>
        <dbReference type="ARBA" id="ARBA00022840"/>
    </source>
</evidence>
<keyword evidence="16" id="KW-0325">Glycoprotein</keyword>
<evidence type="ECO:0000256" key="5">
    <source>
        <dbReference type="ARBA" id="ARBA00022614"/>
    </source>
</evidence>
<keyword evidence="5" id="KW-0433">Leucine-rich repeat</keyword>
<dbReference type="Gene3D" id="1.10.510.10">
    <property type="entry name" value="Transferase(Phosphotransferase) domain 1"/>
    <property type="match status" value="1"/>
</dbReference>
<evidence type="ECO:0000256" key="16">
    <source>
        <dbReference type="ARBA" id="ARBA00023180"/>
    </source>
</evidence>
<keyword evidence="9" id="KW-0677">Repeat</keyword>
<dbReference type="SUPFAM" id="SSF56112">
    <property type="entry name" value="Protein kinase-like (PK-like)"/>
    <property type="match status" value="1"/>
</dbReference>
<feature type="domain" description="Protein kinase" evidence="20">
    <location>
        <begin position="129"/>
        <end position="385"/>
    </location>
</feature>
<keyword evidence="14 19" id="KW-0472">Membrane</keyword>
<evidence type="ECO:0000256" key="11">
    <source>
        <dbReference type="ARBA" id="ARBA00022777"/>
    </source>
</evidence>
<keyword evidence="12" id="KW-0067">ATP-binding</keyword>
<keyword evidence="22" id="KW-1185">Reference proteome</keyword>
<evidence type="ECO:0000256" key="2">
    <source>
        <dbReference type="ARBA" id="ARBA00012513"/>
    </source>
</evidence>
<keyword evidence="4" id="KW-0597">Phosphoprotein</keyword>
<dbReference type="PROSITE" id="PS00109">
    <property type="entry name" value="PROTEIN_KINASE_TYR"/>
    <property type="match status" value="1"/>
</dbReference>
<evidence type="ECO:0000256" key="13">
    <source>
        <dbReference type="ARBA" id="ARBA00022989"/>
    </source>
</evidence>
<evidence type="ECO:0000256" key="15">
    <source>
        <dbReference type="ARBA" id="ARBA00023170"/>
    </source>
</evidence>
<dbReference type="EMBL" id="CP144695">
    <property type="protein sequence ID" value="WVZ06854.1"/>
    <property type="molecule type" value="Genomic_DNA"/>
</dbReference>
<dbReference type="InterPro" id="IPR000719">
    <property type="entry name" value="Prot_kinase_dom"/>
</dbReference>
<gene>
    <name evidence="21" type="ORF">V8G54_020200</name>
</gene>
<evidence type="ECO:0000313" key="22">
    <source>
        <dbReference type="Proteomes" id="UP001374535"/>
    </source>
</evidence>
<dbReference type="InterPro" id="IPR051420">
    <property type="entry name" value="Ser_Thr_Kinases_DiverseReg"/>
</dbReference>
<accession>A0AAQ3NBF7</accession>
<evidence type="ECO:0000256" key="8">
    <source>
        <dbReference type="ARBA" id="ARBA00022729"/>
    </source>
</evidence>
<proteinExistence type="predicted"/>
<sequence>MRSLISIDISYNQLQGPLPNIPAFNMTTIELLRKNKGLCGNVSGLEPCPTSRNKSQNHKTNRVIFVFLPIGLGTSMLALFIFGVSYHLCRKSKTKEHPIAESSGQNLFAIWSFDGKMVYENIIEATDEFDNKHLIGVGEQGSVYKAELQTGQVVAVKKLHSVQNGESSNDKAFSSEIQALTEIPHRNIVKLYGYCSHSRFSFLVYELMEKGSIDKILKDDEEAIAFNWKRRVDAIKGVANALCYIHNDCSPPIVHRDISSKNVLLNLEYVAHVSDFGTAKLLNPNSTNWTSFVGTFGYAAPGIPFFYNGSLWVLTLEIVFGEHLGEFVSWLVSSSNEMESTLDISSLMGKLDELSLPLNLFQERSPPSSWRILGALKTRDIKSET</sequence>